<gene>
    <name evidence="2" type="ORF">DPMN_130393</name>
</gene>
<evidence type="ECO:0000256" key="1">
    <source>
        <dbReference type="SAM" id="Phobius"/>
    </source>
</evidence>
<proteinExistence type="predicted"/>
<evidence type="ECO:0000313" key="3">
    <source>
        <dbReference type="Proteomes" id="UP000828390"/>
    </source>
</evidence>
<dbReference type="PANTHER" id="PTHR10877:SF150">
    <property type="entry name" value="REJ DOMAIN-CONTAINING PROTEIN"/>
    <property type="match status" value="1"/>
</dbReference>
<evidence type="ECO:0000313" key="2">
    <source>
        <dbReference type="EMBL" id="KAH3828431.1"/>
    </source>
</evidence>
<dbReference type="Proteomes" id="UP000828390">
    <property type="component" value="Unassembled WGS sequence"/>
</dbReference>
<name>A0A9D4H7J3_DREPO</name>
<dbReference type="GO" id="GO:0016020">
    <property type="term" value="C:membrane"/>
    <property type="evidence" value="ECO:0007669"/>
    <property type="project" value="TreeGrafter"/>
</dbReference>
<dbReference type="InterPro" id="IPR051223">
    <property type="entry name" value="Polycystin"/>
</dbReference>
<comment type="caution">
    <text evidence="2">The sequence shown here is derived from an EMBL/GenBank/DDBJ whole genome shotgun (WGS) entry which is preliminary data.</text>
</comment>
<protein>
    <submittedName>
        <fullName evidence="2">Uncharacterized protein</fullName>
    </submittedName>
</protein>
<dbReference type="EMBL" id="JAIWYP010000005">
    <property type="protein sequence ID" value="KAH3828431.1"/>
    <property type="molecule type" value="Genomic_DNA"/>
</dbReference>
<feature type="transmembrane region" description="Helical" evidence="1">
    <location>
        <begin position="48"/>
        <end position="69"/>
    </location>
</feature>
<dbReference type="AlphaFoldDB" id="A0A9D4H7J3"/>
<accession>A0A9D4H7J3</accession>
<keyword evidence="1" id="KW-0812">Transmembrane</keyword>
<keyword evidence="1" id="KW-0472">Membrane</keyword>
<sequence length="81" mass="9109">MTWKPKENKIDCKCSNITDLVFANTFVAAPNSIDFATVFLKFSPLNQAAVLGTFACLFLLYLIGVIVFAKFDRRDRLKVST</sequence>
<organism evidence="2 3">
    <name type="scientific">Dreissena polymorpha</name>
    <name type="common">Zebra mussel</name>
    <name type="synonym">Mytilus polymorpha</name>
    <dbReference type="NCBI Taxonomy" id="45954"/>
    <lineage>
        <taxon>Eukaryota</taxon>
        <taxon>Metazoa</taxon>
        <taxon>Spiralia</taxon>
        <taxon>Lophotrochozoa</taxon>
        <taxon>Mollusca</taxon>
        <taxon>Bivalvia</taxon>
        <taxon>Autobranchia</taxon>
        <taxon>Heteroconchia</taxon>
        <taxon>Euheterodonta</taxon>
        <taxon>Imparidentia</taxon>
        <taxon>Neoheterodontei</taxon>
        <taxon>Myida</taxon>
        <taxon>Dreissenoidea</taxon>
        <taxon>Dreissenidae</taxon>
        <taxon>Dreissena</taxon>
    </lineage>
</organism>
<dbReference type="GO" id="GO:0050982">
    <property type="term" value="P:detection of mechanical stimulus"/>
    <property type="evidence" value="ECO:0007669"/>
    <property type="project" value="TreeGrafter"/>
</dbReference>
<dbReference type="PANTHER" id="PTHR10877">
    <property type="entry name" value="POLYCYSTIN FAMILY MEMBER"/>
    <property type="match status" value="1"/>
</dbReference>
<reference evidence="2" key="2">
    <citation type="submission" date="2020-11" db="EMBL/GenBank/DDBJ databases">
        <authorList>
            <person name="McCartney M.A."/>
            <person name="Auch B."/>
            <person name="Kono T."/>
            <person name="Mallez S."/>
            <person name="Becker A."/>
            <person name="Gohl D.M."/>
            <person name="Silverstein K.A.T."/>
            <person name="Koren S."/>
            <person name="Bechman K.B."/>
            <person name="Herman A."/>
            <person name="Abrahante J.E."/>
            <person name="Garbe J."/>
        </authorList>
    </citation>
    <scope>NUCLEOTIDE SEQUENCE</scope>
    <source>
        <strain evidence="2">Duluth1</strain>
        <tissue evidence="2">Whole animal</tissue>
    </source>
</reference>
<dbReference type="GO" id="GO:0005262">
    <property type="term" value="F:calcium channel activity"/>
    <property type="evidence" value="ECO:0007669"/>
    <property type="project" value="TreeGrafter"/>
</dbReference>
<reference evidence="2" key="1">
    <citation type="journal article" date="2019" name="bioRxiv">
        <title>The Genome of the Zebra Mussel, Dreissena polymorpha: A Resource for Invasive Species Research.</title>
        <authorList>
            <person name="McCartney M.A."/>
            <person name="Auch B."/>
            <person name="Kono T."/>
            <person name="Mallez S."/>
            <person name="Zhang Y."/>
            <person name="Obille A."/>
            <person name="Becker A."/>
            <person name="Abrahante J.E."/>
            <person name="Garbe J."/>
            <person name="Badalamenti J.P."/>
            <person name="Herman A."/>
            <person name="Mangelson H."/>
            <person name="Liachko I."/>
            <person name="Sullivan S."/>
            <person name="Sone E.D."/>
            <person name="Koren S."/>
            <person name="Silverstein K.A.T."/>
            <person name="Beckman K.B."/>
            <person name="Gohl D.M."/>
        </authorList>
    </citation>
    <scope>NUCLEOTIDE SEQUENCE</scope>
    <source>
        <strain evidence="2">Duluth1</strain>
        <tissue evidence="2">Whole animal</tissue>
    </source>
</reference>
<keyword evidence="3" id="KW-1185">Reference proteome</keyword>
<keyword evidence="1" id="KW-1133">Transmembrane helix</keyword>